<evidence type="ECO:0000256" key="2">
    <source>
        <dbReference type="ARBA" id="ARBA00007599"/>
    </source>
</evidence>
<evidence type="ECO:0000256" key="10">
    <source>
        <dbReference type="ARBA" id="ARBA00024908"/>
    </source>
</evidence>
<dbReference type="GO" id="GO:0005737">
    <property type="term" value="C:cytoplasm"/>
    <property type="evidence" value="ECO:0007669"/>
    <property type="project" value="UniProtKB-SubCell"/>
</dbReference>
<dbReference type="GO" id="GO:0005524">
    <property type="term" value="F:ATP binding"/>
    <property type="evidence" value="ECO:0007669"/>
    <property type="project" value="UniProtKB-KW"/>
</dbReference>
<organism evidence="13 14">
    <name type="scientific">Sediminivirga luteola</name>
    <dbReference type="NCBI Taxonomy" id="1774748"/>
    <lineage>
        <taxon>Bacteria</taxon>
        <taxon>Bacillati</taxon>
        <taxon>Actinomycetota</taxon>
        <taxon>Actinomycetes</taxon>
        <taxon>Micrococcales</taxon>
        <taxon>Brevibacteriaceae</taxon>
        <taxon>Sediminivirga</taxon>
    </lineage>
</organism>
<accession>A0A8J2TX01</accession>
<dbReference type="Pfam" id="PF02367">
    <property type="entry name" value="TsaE"/>
    <property type="match status" value="1"/>
</dbReference>
<evidence type="ECO:0000256" key="5">
    <source>
        <dbReference type="ARBA" id="ARBA00022694"/>
    </source>
</evidence>
<keyword evidence="5" id="KW-0819">tRNA processing</keyword>
<dbReference type="PANTHER" id="PTHR33540">
    <property type="entry name" value="TRNA THREONYLCARBAMOYLADENOSINE BIOSYNTHESIS PROTEIN TSAE"/>
    <property type="match status" value="1"/>
</dbReference>
<keyword evidence="4" id="KW-0963">Cytoplasm</keyword>
<name>A0A8J2TX01_9MICO</name>
<dbReference type="Gene3D" id="3.40.50.300">
    <property type="entry name" value="P-loop containing nucleotide triphosphate hydrolases"/>
    <property type="match status" value="1"/>
</dbReference>
<evidence type="ECO:0000256" key="3">
    <source>
        <dbReference type="ARBA" id="ARBA00019010"/>
    </source>
</evidence>
<reference evidence="13" key="2">
    <citation type="submission" date="2020-09" db="EMBL/GenBank/DDBJ databases">
        <authorList>
            <person name="Sun Q."/>
            <person name="Zhou Y."/>
        </authorList>
    </citation>
    <scope>NUCLEOTIDE SEQUENCE</scope>
    <source>
        <strain evidence="13">CGMCC 1.12785</strain>
    </source>
</reference>
<sequence length="243" mass="25177">MDVNAGGERAAAAADDPLRVEIADAAAMRSCALRLAGLLRAGDLLILTGGLGAGKTTFTQGLAEGLGVRGRVTSPTFIVAREHRPRADGPGLVHVDAYRLSGPEELDDLDLDSQLSGAVVVVEWGEGKAEQLAASRLEVVIDREALREAEEPVRQEDRRSADAAGSGDPCVRGTGVRPAGGIALEKDGTDRADAAEPEAAPGEHGLTDVLDEPRLLTVRAVGDAWAARREALAAALAGFSPHT</sequence>
<reference evidence="13" key="1">
    <citation type="journal article" date="2014" name="Int. J. Syst. Evol. Microbiol.">
        <title>Complete genome sequence of Corynebacterium casei LMG S-19264T (=DSM 44701T), isolated from a smear-ripened cheese.</title>
        <authorList>
            <consortium name="US DOE Joint Genome Institute (JGI-PGF)"/>
            <person name="Walter F."/>
            <person name="Albersmeier A."/>
            <person name="Kalinowski J."/>
            <person name="Ruckert C."/>
        </authorList>
    </citation>
    <scope>NUCLEOTIDE SEQUENCE</scope>
    <source>
        <strain evidence="13">CGMCC 1.12785</strain>
    </source>
</reference>
<dbReference type="Proteomes" id="UP000616114">
    <property type="component" value="Unassembled WGS sequence"/>
</dbReference>
<dbReference type="SUPFAM" id="SSF52540">
    <property type="entry name" value="P-loop containing nucleoside triphosphate hydrolases"/>
    <property type="match status" value="1"/>
</dbReference>
<proteinExistence type="inferred from homology"/>
<dbReference type="InterPro" id="IPR003442">
    <property type="entry name" value="T6A_TsaE"/>
</dbReference>
<keyword evidence="7" id="KW-0547">Nucleotide-binding</keyword>
<keyword evidence="6" id="KW-0479">Metal-binding</keyword>
<evidence type="ECO:0000313" key="14">
    <source>
        <dbReference type="Proteomes" id="UP000616114"/>
    </source>
</evidence>
<evidence type="ECO:0000256" key="6">
    <source>
        <dbReference type="ARBA" id="ARBA00022723"/>
    </source>
</evidence>
<dbReference type="GO" id="GO:0046872">
    <property type="term" value="F:metal ion binding"/>
    <property type="evidence" value="ECO:0007669"/>
    <property type="project" value="UniProtKB-KW"/>
</dbReference>
<dbReference type="AlphaFoldDB" id="A0A8J2TX01"/>
<evidence type="ECO:0000256" key="8">
    <source>
        <dbReference type="ARBA" id="ARBA00022840"/>
    </source>
</evidence>
<comment type="caution">
    <text evidence="13">The sequence shown here is derived from an EMBL/GenBank/DDBJ whole genome shotgun (WGS) entry which is preliminary data.</text>
</comment>
<dbReference type="NCBIfam" id="TIGR00150">
    <property type="entry name" value="T6A_YjeE"/>
    <property type="match status" value="1"/>
</dbReference>
<dbReference type="GO" id="GO:0002949">
    <property type="term" value="P:tRNA threonylcarbamoyladenosine modification"/>
    <property type="evidence" value="ECO:0007669"/>
    <property type="project" value="InterPro"/>
</dbReference>
<gene>
    <name evidence="13" type="ORF">GCM10011333_10900</name>
</gene>
<comment type="similarity">
    <text evidence="2">Belongs to the TsaE family.</text>
</comment>
<keyword evidence="8" id="KW-0067">ATP-binding</keyword>
<comment type="subcellular location">
    <subcellularLocation>
        <location evidence="1">Cytoplasm</location>
    </subcellularLocation>
</comment>
<dbReference type="EMBL" id="BMFY01000004">
    <property type="protein sequence ID" value="GGA09985.1"/>
    <property type="molecule type" value="Genomic_DNA"/>
</dbReference>
<evidence type="ECO:0000313" key="13">
    <source>
        <dbReference type="EMBL" id="GGA09985.1"/>
    </source>
</evidence>
<evidence type="ECO:0000256" key="11">
    <source>
        <dbReference type="ARBA" id="ARBA00032441"/>
    </source>
</evidence>
<evidence type="ECO:0000256" key="4">
    <source>
        <dbReference type="ARBA" id="ARBA00022490"/>
    </source>
</evidence>
<dbReference type="InterPro" id="IPR027417">
    <property type="entry name" value="P-loop_NTPase"/>
</dbReference>
<keyword evidence="14" id="KW-1185">Reference proteome</keyword>
<evidence type="ECO:0000256" key="1">
    <source>
        <dbReference type="ARBA" id="ARBA00004496"/>
    </source>
</evidence>
<evidence type="ECO:0000256" key="7">
    <source>
        <dbReference type="ARBA" id="ARBA00022741"/>
    </source>
</evidence>
<keyword evidence="9" id="KW-0460">Magnesium</keyword>
<dbReference type="PANTHER" id="PTHR33540:SF2">
    <property type="entry name" value="TRNA THREONYLCARBAMOYLADENOSINE BIOSYNTHESIS PROTEIN TSAE"/>
    <property type="match status" value="1"/>
</dbReference>
<feature type="region of interest" description="Disordered" evidence="12">
    <location>
        <begin position="148"/>
        <end position="184"/>
    </location>
</feature>
<comment type="function">
    <text evidence="10">Required for the formation of a threonylcarbamoyl group on adenosine at position 37 (t(6)A37) in tRNAs that read codons beginning with adenine. Is involved in the transfer of the threonylcarbamoyl moiety of threonylcarbamoyl-AMP (TC-AMP) to the N6 group of A37, together with TsaD and TsaB. TsaE seems to play an indirect role in the t(6)A biosynthesis pathway, possibly in regulating the core enzymatic function of TsaD.</text>
</comment>
<feature type="compositionally biased region" description="Basic and acidic residues" evidence="12">
    <location>
        <begin position="148"/>
        <end position="161"/>
    </location>
</feature>
<protein>
    <recommendedName>
        <fullName evidence="3">tRNA threonylcarbamoyladenosine biosynthesis protein TsaE</fullName>
    </recommendedName>
    <alternativeName>
        <fullName evidence="11">t(6)A37 threonylcarbamoyladenosine biosynthesis protein TsaE</fullName>
    </alternativeName>
</protein>
<evidence type="ECO:0000256" key="9">
    <source>
        <dbReference type="ARBA" id="ARBA00022842"/>
    </source>
</evidence>
<evidence type="ECO:0000256" key="12">
    <source>
        <dbReference type="SAM" id="MobiDB-lite"/>
    </source>
</evidence>